<dbReference type="RefSeq" id="WP_147304233.1">
    <property type="nucleotide sequence ID" value="NZ_QRDY01000042.1"/>
</dbReference>
<comment type="caution">
    <text evidence="1">The sequence shown here is derived from an EMBL/GenBank/DDBJ whole genome shotgun (WGS) entry which is preliminary data.</text>
</comment>
<organism evidence="1 2">
    <name type="scientific">Cohnella lupini</name>
    <dbReference type="NCBI Taxonomy" id="1294267"/>
    <lineage>
        <taxon>Bacteria</taxon>
        <taxon>Bacillati</taxon>
        <taxon>Bacillota</taxon>
        <taxon>Bacilli</taxon>
        <taxon>Bacillales</taxon>
        <taxon>Paenibacillaceae</taxon>
        <taxon>Cohnella</taxon>
    </lineage>
</organism>
<evidence type="ECO:0000313" key="1">
    <source>
        <dbReference type="EMBL" id="RED51631.1"/>
    </source>
</evidence>
<protein>
    <recommendedName>
        <fullName evidence="3">Lipoprotein</fullName>
    </recommendedName>
</protein>
<proteinExistence type="predicted"/>
<evidence type="ECO:0000313" key="2">
    <source>
        <dbReference type="Proteomes" id="UP000256869"/>
    </source>
</evidence>
<gene>
    <name evidence="1" type="ORF">DFP95_1426</name>
</gene>
<dbReference type="OrthoDB" id="2597072at2"/>
<dbReference type="PROSITE" id="PS51257">
    <property type="entry name" value="PROKAR_LIPOPROTEIN"/>
    <property type="match status" value="1"/>
</dbReference>
<dbReference type="AlphaFoldDB" id="A0A3D9HQP6"/>
<dbReference type="Proteomes" id="UP000256869">
    <property type="component" value="Unassembled WGS sequence"/>
</dbReference>
<reference evidence="1 2" key="1">
    <citation type="submission" date="2018-07" db="EMBL/GenBank/DDBJ databases">
        <title>Genomic Encyclopedia of Type Strains, Phase III (KMG-III): the genomes of soil and plant-associated and newly described type strains.</title>
        <authorList>
            <person name="Whitman W."/>
        </authorList>
    </citation>
    <scope>NUCLEOTIDE SEQUENCE [LARGE SCALE GENOMIC DNA]</scope>
    <source>
        <strain evidence="1 2">CECT 8236</strain>
    </source>
</reference>
<keyword evidence="2" id="KW-1185">Reference proteome</keyword>
<sequence>MRQKTFIKFAVMMIAILLLFSLVACSSNRTQQVQDIKNALNKANINYESIHHIEIIDEGVVVFYLTTGGLSEGFIERNKDQWKWVFGGGSADVSPQNGVSWQITNGTERGIGLASGVITNEKIIEITFNGEPTKIVSHNGKTIWFTITQSPISKFQVKGYTSDNQEITIN</sequence>
<evidence type="ECO:0008006" key="3">
    <source>
        <dbReference type="Google" id="ProtNLM"/>
    </source>
</evidence>
<name>A0A3D9HQP6_9BACL</name>
<accession>A0A3D9HQP6</accession>
<dbReference type="EMBL" id="QRDY01000042">
    <property type="protein sequence ID" value="RED51631.1"/>
    <property type="molecule type" value="Genomic_DNA"/>
</dbReference>